<dbReference type="EMBL" id="AVBG01000011">
    <property type="protein sequence ID" value="KGP90628.1"/>
    <property type="molecule type" value="Genomic_DNA"/>
</dbReference>
<protein>
    <submittedName>
        <fullName evidence="2">Lactoylglutathione lyase</fullName>
    </submittedName>
</protein>
<comment type="caution">
    <text evidence="2">The sequence shown here is derived from an EMBL/GenBank/DDBJ whole genome shotgun (WGS) entry which is preliminary data.</text>
</comment>
<proteinExistence type="predicted"/>
<dbReference type="GO" id="GO:0016829">
    <property type="term" value="F:lyase activity"/>
    <property type="evidence" value="ECO:0007669"/>
    <property type="project" value="UniProtKB-KW"/>
</dbReference>
<accession>A0A0A2UV29</accession>
<reference evidence="2 3" key="1">
    <citation type="submission" date="2013-08" db="EMBL/GenBank/DDBJ databases">
        <title>Genome of Pontibacillus chungwhensis.</title>
        <authorList>
            <person name="Wang Q."/>
            <person name="Wang G."/>
        </authorList>
    </citation>
    <scope>NUCLEOTIDE SEQUENCE [LARGE SCALE GENOMIC DNA]</scope>
    <source>
        <strain evidence="2 3">BH030062</strain>
    </source>
</reference>
<dbReference type="eggNOG" id="COG0346">
    <property type="taxonomic scope" value="Bacteria"/>
</dbReference>
<dbReference type="SUPFAM" id="SSF54593">
    <property type="entry name" value="Glyoxalase/Bleomycin resistance protein/Dihydroxybiphenyl dioxygenase"/>
    <property type="match status" value="1"/>
</dbReference>
<organism evidence="2 3">
    <name type="scientific">Pontibacillus chungwhensis BH030062</name>
    <dbReference type="NCBI Taxonomy" id="1385513"/>
    <lineage>
        <taxon>Bacteria</taxon>
        <taxon>Bacillati</taxon>
        <taxon>Bacillota</taxon>
        <taxon>Bacilli</taxon>
        <taxon>Bacillales</taxon>
        <taxon>Bacillaceae</taxon>
        <taxon>Pontibacillus</taxon>
    </lineage>
</organism>
<evidence type="ECO:0000313" key="3">
    <source>
        <dbReference type="Proteomes" id="UP000030153"/>
    </source>
</evidence>
<dbReference type="Pfam" id="PF00903">
    <property type="entry name" value="Glyoxalase"/>
    <property type="match status" value="1"/>
</dbReference>
<name>A0A0A2UV29_9BACI</name>
<sequence length="123" mass="14303">MEYYVKDIEASLEFYENLVGLELYGRNERAARFNYDCFSLLLTSEQILNKKEKERTYFDQNGMAQGKGNGAEMIIVVDRLEVVYERFLHVDYPVVVGIQTYPWGMRGFKVADPDGNLIRITSE</sequence>
<dbReference type="InterPro" id="IPR037523">
    <property type="entry name" value="VOC_core"/>
</dbReference>
<keyword evidence="3" id="KW-1185">Reference proteome</keyword>
<dbReference type="PROSITE" id="PS51819">
    <property type="entry name" value="VOC"/>
    <property type="match status" value="1"/>
</dbReference>
<dbReference type="Gene3D" id="3.10.180.10">
    <property type="entry name" value="2,3-Dihydroxybiphenyl 1,2-Dioxygenase, domain 1"/>
    <property type="match status" value="1"/>
</dbReference>
<dbReference type="InterPro" id="IPR029068">
    <property type="entry name" value="Glyas_Bleomycin-R_OHBP_Dase"/>
</dbReference>
<keyword evidence="2" id="KW-0456">Lyase</keyword>
<dbReference type="InterPro" id="IPR004360">
    <property type="entry name" value="Glyas_Fos-R_dOase_dom"/>
</dbReference>
<feature type="domain" description="VOC" evidence="1">
    <location>
        <begin position="1"/>
        <end position="123"/>
    </location>
</feature>
<evidence type="ECO:0000259" key="1">
    <source>
        <dbReference type="PROSITE" id="PS51819"/>
    </source>
</evidence>
<gene>
    <name evidence="2" type="ORF">N780_04420</name>
</gene>
<evidence type="ECO:0000313" key="2">
    <source>
        <dbReference type="EMBL" id="KGP90628.1"/>
    </source>
</evidence>
<dbReference type="AlphaFoldDB" id="A0A0A2UV29"/>
<dbReference type="STRING" id="1385513.N780_04420"/>
<dbReference type="Proteomes" id="UP000030153">
    <property type="component" value="Unassembled WGS sequence"/>
</dbReference>